<evidence type="ECO:0000313" key="10">
    <source>
        <dbReference type="EMBL" id="CAF3430571.1"/>
    </source>
</evidence>
<dbReference type="Proteomes" id="UP000663833">
    <property type="component" value="Unassembled WGS sequence"/>
</dbReference>
<proteinExistence type="predicted"/>
<dbReference type="Pfam" id="PF00078">
    <property type="entry name" value="RVT_1"/>
    <property type="match status" value="1"/>
</dbReference>
<dbReference type="InterPro" id="IPR005162">
    <property type="entry name" value="Retrotrans_gag_dom"/>
</dbReference>
<keyword evidence="6" id="KW-0378">Hydrolase</keyword>
<name>A0A818CNK7_9BILA</name>
<evidence type="ECO:0000313" key="11">
    <source>
        <dbReference type="Proteomes" id="UP000663833"/>
    </source>
</evidence>
<evidence type="ECO:0000256" key="8">
    <source>
        <dbReference type="SAM" id="MobiDB-lite"/>
    </source>
</evidence>
<keyword evidence="3" id="KW-0548">Nucleotidyltransferase</keyword>
<dbReference type="PANTHER" id="PTHR24559:SF444">
    <property type="entry name" value="REVERSE TRANSCRIPTASE DOMAIN-CONTAINING PROTEIN"/>
    <property type="match status" value="1"/>
</dbReference>
<dbReference type="InterPro" id="IPR043128">
    <property type="entry name" value="Rev_trsase/Diguanyl_cyclase"/>
</dbReference>
<dbReference type="GO" id="GO:0006508">
    <property type="term" value="P:proteolysis"/>
    <property type="evidence" value="ECO:0007669"/>
    <property type="project" value="UniProtKB-KW"/>
</dbReference>
<keyword evidence="7" id="KW-0695">RNA-directed DNA polymerase</keyword>
<sequence>MSFMQEIETDSMGTRQLHSSQKEAMKKIIEFSGEFNETDIDEWLFDLNNLFSLMKLKDETKILETMGKLTGPALRWYQENLRSFTKWDDAEKALRDRFKEFTSGSQLMQEFFQLYQNENQSITSFYENVIRKYRKARQFITEQQVITVLQSGVKISLKEYLIRNEKDIRKPEEWLQIAREEEYIQNRIQQQRNNFYYETKKQPFFESTLPSATIQSRPLNIRSSSRQTPTPHDSYPKQHRQLTPIPNDRIHQKQNNYEPNCSTLNVIGETTLEIKISGLKTEVIADVATNLVTDLILGSDWIQRNNVYILTPEQRIMIRSKGKEVSTPFITPPILNYPATLINHITIPPFSEQMVEAKVLHHNMIDVLFEPNPRLKNKALFIASTLLHIEDKRIKISIINATDRQQTLSKGTKLGITTQIAASIGVTMPLNDVQERIPKGKAYIKLIPKGKEANITSRLESRNMQMITSHEEQHQCRECKQYFDTGNELFKHLRIKCYSEEIREQINKLTEHINDDKQQEQMSRILWKYGKLFDISEPSKIDITLKNAIDTGTHRPVHTPPYRKSNKDQETLRKETDKLMGSGIIEHSTSPWSSPVVLVKKKDGTTRFCVDYRRLNQITTKDAFPLPRIDDIYDQLTTATYFTKFDFKAGYFQVPLDKSDRPKTAFSTRDGHFQFKVLPQGLTNGPPTFQRIVNQILGPNRWKHVLAYIDDII</sequence>
<evidence type="ECO:0000256" key="3">
    <source>
        <dbReference type="ARBA" id="ARBA00022695"/>
    </source>
</evidence>
<dbReference type="GO" id="GO:0003964">
    <property type="term" value="F:RNA-directed DNA polymerase activity"/>
    <property type="evidence" value="ECO:0007669"/>
    <property type="project" value="UniProtKB-KW"/>
</dbReference>
<dbReference type="GO" id="GO:0004519">
    <property type="term" value="F:endonuclease activity"/>
    <property type="evidence" value="ECO:0007669"/>
    <property type="project" value="UniProtKB-KW"/>
</dbReference>
<comment type="caution">
    <text evidence="10">The sequence shown here is derived from an EMBL/GenBank/DDBJ whole genome shotgun (WGS) entry which is preliminary data.</text>
</comment>
<dbReference type="SUPFAM" id="SSF56672">
    <property type="entry name" value="DNA/RNA polymerases"/>
    <property type="match status" value="1"/>
</dbReference>
<dbReference type="PANTHER" id="PTHR24559">
    <property type="entry name" value="TRANSPOSON TY3-I GAG-POL POLYPROTEIN"/>
    <property type="match status" value="1"/>
</dbReference>
<evidence type="ECO:0000259" key="9">
    <source>
        <dbReference type="PROSITE" id="PS50878"/>
    </source>
</evidence>
<dbReference type="Gene3D" id="3.10.10.10">
    <property type="entry name" value="HIV Type 1 Reverse Transcriptase, subunit A, domain 1"/>
    <property type="match status" value="1"/>
</dbReference>
<dbReference type="InterPro" id="IPR043502">
    <property type="entry name" value="DNA/RNA_pol_sf"/>
</dbReference>
<keyword evidence="4" id="KW-0540">Nuclease</keyword>
<protein>
    <recommendedName>
        <fullName evidence="9">Reverse transcriptase domain-containing protein</fullName>
    </recommendedName>
</protein>
<evidence type="ECO:0000256" key="5">
    <source>
        <dbReference type="ARBA" id="ARBA00022759"/>
    </source>
</evidence>
<feature type="region of interest" description="Disordered" evidence="8">
    <location>
        <begin position="552"/>
        <end position="571"/>
    </location>
</feature>
<feature type="compositionally biased region" description="Polar residues" evidence="8">
    <location>
        <begin position="216"/>
        <end position="231"/>
    </location>
</feature>
<organism evidence="10 11">
    <name type="scientific">Rotaria socialis</name>
    <dbReference type="NCBI Taxonomy" id="392032"/>
    <lineage>
        <taxon>Eukaryota</taxon>
        <taxon>Metazoa</taxon>
        <taxon>Spiralia</taxon>
        <taxon>Gnathifera</taxon>
        <taxon>Rotifera</taxon>
        <taxon>Eurotatoria</taxon>
        <taxon>Bdelloidea</taxon>
        <taxon>Philodinida</taxon>
        <taxon>Philodinidae</taxon>
        <taxon>Rotaria</taxon>
    </lineage>
</organism>
<dbReference type="Pfam" id="PF03732">
    <property type="entry name" value="Retrotrans_gag"/>
    <property type="match status" value="1"/>
</dbReference>
<feature type="region of interest" description="Disordered" evidence="8">
    <location>
        <begin position="216"/>
        <end position="258"/>
    </location>
</feature>
<dbReference type="Gene3D" id="3.30.70.270">
    <property type="match status" value="1"/>
</dbReference>
<keyword evidence="5" id="KW-0255">Endonuclease</keyword>
<feature type="non-terminal residue" evidence="10">
    <location>
        <position position="713"/>
    </location>
</feature>
<keyword evidence="1" id="KW-0645">Protease</keyword>
<evidence type="ECO:0000256" key="4">
    <source>
        <dbReference type="ARBA" id="ARBA00022722"/>
    </source>
</evidence>
<keyword evidence="2" id="KW-0808">Transferase</keyword>
<evidence type="ECO:0000256" key="1">
    <source>
        <dbReference type="ARBA" id="ARBA00022670"/>
    </source>
</evidence>
<dbReference type="InterPro" id="IPR000477">
    <property type="entry name" value="RT_dom"/>
</dbReference>
<accession>A0A818CNK7</accession>
<evidence type="ECO:0000256" key="6">
    <source>
        <dbReference type="ARBA" id="ARBA00022801"/>
    </source>
</evidence>
<evidence type="ECO:0000256" key="2">
    <source>
        <dbReference type="ARBA" id="ARBA00022679"/>
    </source>
</evidence>
<dbReference type="EMBL" id="CAJNYD010002577">
    <property type="protein sequence ID" value="CAF3430571.1"/>
    <property type="molecule type" value="Genomic_DNA"/>
</dbReference>
<dbReference type="PROSITE" id="PS50878">
    <property type="entry name" value="RT_POL"/>
    <property type="match status" value="1"/>
</dbReference>
<dbReference type="GO" id="GO:0008233">
    <property type="term" value="F:peptidase activity"/>
    <property type="evidence" value="ECO:0007669"/>
    <property type="project" value="UniProtKB-KW"/>
</dbReference>
<evidence type="ECO:0000256" key="7">
    <source>
        <dbReference type="ARBA" id="ARBA00022918"/>
    </source>
</evidence>
<dbReference type="FunFam" id="3.10.10.10:FF:000007">
    <property type="entry name" value="Retrovirus-related Pol polyprotein from transposon 17.6-like Protein"/>
    <property type="match status" value="1"/>
</dbReference>
<gene>
    <name evidence="10" type="ORF">LUA448_LOCUS20297</name>
</gene>
<reference evidence="10" key="1">
    <citation type="submission" date="2021-02" db="EMBL/GenBank/DDBJ databases">
        <authorList>
            <person name="Nowell W R."/>
        </authorList>
    </citation>
    <scope>NUCLEOTIDE SEQUENCE</scope>
</reference>
<dbReference type="AlphaFoldDB" id="A0A818CNK7"/>
<dbReference type="InterPro" id="IPR053134">
    <property type="entry name" value="RNA-dir_DNA_polymerase"/>
</dbReference>
<dbReference type="CDD" id="cd01647">
    <property type="entry name" value="RT_LTR"/>
    <property type="match status" value="1"/>
</dbReference>
<feature type="domain" description="Reverse transcriptase" evidence="9">
    <location>
        <begin position="580"/>
        <end position="713"/>
    </location>
</feature>